<accession>A0AAE0I0H1</accession>
<dbReference type="Gene3D" id="3.40.50.2000">
    <property type="entry name" value="Glycogen Phosphorylase B"/>
    <property type="match status" value="2"/>
</dbReference>
<reference evidence="3" key="2">
    <citation type="submission" date="2023-06" db="EMBL/GenBank/DDBJ databases">
        <authorList>
            <consortium name="Lawrence Berkeley National Laboratory"/>
            <person name="Haridas S."/>
            <person name="Hensen N."/>
            <person name="Bonometti L."/>
            <person name="Westerberg I."/>
            <person name="Brannstrom I.O."/>
            <person name="Guillou S."/>
            <person name="Cros-Aarteil S."/>
            <person name="Calhoun S."/>
            <person name="Kuo A."/>
            <person name="Mondo S."/>
            <person name="Pangilinan J."/>
            <person name="Riley R."/>
            <person name="Labutti K."/>
            <person name="Andreopoulos B."/>
            <person name="Lipzen A."/>
            <person name="Chen C."/>
            <person name="Yanf M."/>
            <person name="Daum C."/>
            <person name="Ng V."/>
            <person name="Clum A."/>
            <person name="Steindorff A."/>
            <person name="Ohm R."/>
            <person name="Martin F."/>
            <person name="Silar P."/>
            <person name="Natvig D."/>
            <person name="Lalanne C."/>
            <person name="Gautier V."/>
            <person name="Ament-Velasquez S.L."/>
            <person name="Kruys A."/>
            <person name="Hutchinson M.I."/>
            <person name="Powell A.J."/>
            <person name="Barry K."/>
            <person name="Miller A.N."/>
            <person name="Grigoriev I.V."/>
            <person name="Debuchy R."/>
            <person name="Gladieux P."/>
            <person name="Thoren M.H."/>
            <person name="Johannesson H."/>
        </authorList>
    </citation>
    <scope>NUCLEOTIDE SEQUENCE</scope>
    <source>
        <strain evidence="3">CBS 118394</strain>
    </source>
</reference>
<organism evidence="3 4">
    <name type="scientific">Apodospora peruviana</name>
    <dbReference type="NCBI Taxonomy" id="516989"/>
    <lineage>
        <taxon>Eukaryota</taxon>
        <taxon>Fungi</taxon>
        <taxon>Dikarya</taxon>
        <taxon>Ascomycota</taxon>
        <taxon>Pezizomycotina</taxon>
        <taxon>Sordariomycetes</taxon>
        <taxon>Sordariomycetidae</taxon>
        <taxon>Sordariales</taxon>
        <taxon>Lasiosphaeriaceae</taxon>
        <taxon>Apodospora</taxon>
    </lineage>
</organism>
<dbReference type="EMBL" id="JAUEDM010000005">
    <property type="protein sequence ID" value="KAK3315852.1"/>
    <property type="molecule type" value="Genomic_DNA"/>
</dbReference>
<reference evidence="3" key="1">
    <citation type="journal article" date="2023" name="Mol. Phylogenet. Evol.">
        <title>Genome-scale phylogeny and comparative genomics of the fungal order Sordariales.</title>
        <authorList>
            <person name="Hensen N."/>
            <person name="Bonometti L."/>
            <person name="Westerberg I."/>
            <person name="Brannstrom I.O."/>
            <person name="Guillou S."/>
            <person name="Cros-Aarteil S."/>
            <person name="Calhoun S."/>
            <person name="Haridas S."/>
            <person name="Kuo A."/>
            <person name="Mondo S."/>
            <person name="Pangilinan J."/>
            <person name="Riley R."/>
            <person name="LaButti K."/>
            <person name="Andreopoulos B."/>
            <person name="Lipzen A."/>
            <person name="Chen C."/>
            <person name="Yan M."/>
            <person name="Daum C."/>
            <person name="Ng V."/>
            <person name="Clum A."/>
            <person name="Steindorff A."/>
            <person name="Ohm R.A."/>
            <person name="Martin F."/>
            <person name="Silar P."/>
            <person name="Natvig D.O."/>
            <person name="Lalanne C."/>
            <person name="Gautier V."/>
            <person name="Ament-Velasquez S.L."/>
            <person name="Kruys A."/>
            <person name="Hutchinson M.I."/>
            <person name="Powell A.J."/>
            <person name="Barry K."/>
            <person name="Miller A.N."/>
            <person name="Grigoriev I.V."/>
            <person name="Debuchy R."/>
            <person name="Gladieux P."/>
            <person name="Hiltunen Thoren M."/>
            <person name="Johannesson H."/>
        </authorList>
    </citation>
    <scope>NUCLEOTIDE SEQUENCE</scope>
    <source>
        <strain evidence="3">CBS 118394</strain>
    </source>
</reference>
<comment type="caution">
    <text evidence="3">The sequence shown here is derived from an EMBL/GenBank/DDBJ whole genome shotgun (WGS) entry which is preliminary data.</text>
</comment>
<dbReference type="GO" id="GO:0016758">
    <property type="term" value="F:hexosyltransferase activity"/>
    <property type="evidence" value="ECO:0007669"/>
    <property type="project" value="UniProtKB-ARBA"/>
</dbReference>
<feature type="domain" description="Erythromycin biosynthesis protein CIII-like C-terminal" evidence="2">
    <location>
        <begin position="334"/>
        <end position="442"/>
    </location>
</feature>
<dbReference type="InterPro" id="IPR002213">
    <property type="entry name" value="UDP_glucos_trans"/>
</dbReference>
<keyword evidence="4" id="KW-1185">Reference proteome</keyword>
<dbReference type="PANTHER" id="PTHR21015:SF22">
    <property type="entry name" value="GLYCOSYLTRANSFERASE"/>
    <property type="match status" value="1"/>
</dbReference>
<sequence>MATKPLIVLTCTPGKGHVNPISTLAKALILEGYQVTAVSSTHYQPTFEALGCSYVAIQGYGDYWDDDRETKWPERAALPPGPEQFSFTIEHSFVRVIPDQFAAVQKAIATLKERHPGRPVVVLNESAFLGSLPFMRGAARGGMKPDGMIGIGINPVSLSSVDTAPFGPGLPPPTTPEQVAEYAGIKKHMEALFYTKPQAAFDEILRDLGATVDGGFAFDAPYLWPDRFLQMCPPSIMYPRSDAPDTFRYAGGLPRLPKEAKPRSEETVSDLPTWLQTEIVDNKTGKDIVFVCQGTVIFDYDALVVPTIEVMRERPNTLVVVVLGKRGAALPEHVLSTLPENVRVAEYLPYDEILPYSSVFVGNGGYGGVIHSVSHGTPMVLAGDTEDKAEMCAITAWAGAAVNLKTGRPTKEALRDGIEEVLTETKYKDACRKIQAEMGSFDPIRVVAQNINEVVAGFKG</sequence>
<gene>
    <name evidence="3" type="ORF">B0H66DRAFT_559884</name>
</gene>
<dbReference type="InterPro" id="IPR010610">
    <property type="entry name" value="EryCIII-like_C"/>
</dbReference>
<proteinExistence type="predicted"/>
<evidence type="ECO:0000313" key="4">
    <source>
        <dbReference type="Proteomes" id="UP001283341"/>
    </source>
</evidence>
<dbReference type="AlphaFoldDB" id="A0AAE0I0H1"/>
<dbReference type="Proteomes" id="UP001283341">
    <property type="component" value="Unassembled WGS sequence"/>
</dbReference>
<evidence type="ECO:0000259" key="2">
    <source>
        <dbReference type="Pfam" id="PF06722"/>
    </source>
</evidence>
<name>A0AAE0I0H1_9PEZI</name>
<protein>
    <submittedName>
        <fullName evidence="3">UDP-glucuronosyltransferase 2A3</fullName>
    </submittedName>
</protein>
<dbReference type="PANTHER" id="PTHR21015">
    <property type="entry name" value="UDP-N-ACETYLGLUCOSAMINE--N-ACETYLMURAMYL-(PENTAPEPTIDE) PYROPHOSPHORYL-UNDECAPRENOL N-ACETYLGLUCOSAMINE TRANSFERASE 1"/>
    <property type="match status" value="1"/>
</dbReference>
<dbReference type="CDD" id="cd03784">
    <property type="entry name" value="GT1_Gtf-like"/>
    <property type="match status" value="1"/>
</dbReference>
<dbReference type="GO" id="GO:0008194">
    <property type="term" value="F:UDP-glycosyltransferase activity"/>
    <property type="evidence" value="ECO:0007669"/>
    <property type="project" value="InterPro"/>
</dbReference>
<dbReference type="SUPFAM" id="SSF53756">
    <property type="entry name" value="UDP-Glycosyltransferase/glycogen phosphorylase"/>
    <property type="match status" value="1"/>
</dbReference>
<dbReference type="Pfam" id="PF06722">
    <property type="entry name" value="EryCIII-like_C"/>
    <property type="match status" value="1"/>
</dbReference>
<keyword evidence="1" id="KW-0808">Transferase</keyword>
<evidence type="ECO:0000256" key="1">
    <source>
        <dbReference type="ARBA" id="ARBA00022679"/>
    </source>
</evidence>
<evidence type="ECO:0000313" key="3">
    <source>
        <dbReference type="EMBL" id="KAK3315852.1"/>
    </source>
</evidence>